<dbReference type="FunFam" id="3.30.160.60:FF:001819">
    <property type="entry name" value="zinc finger protein 407"/>
    <property type="match status" value="1"/>
</dbReference>
<feature type="domain" description="C2H2-type" evidence="12">
    <location>
        <begin position="1701"/>
        <end position="1730"/>
    </location>
</feature>
<feature type="domain" description="C2H2-type" evidence="12">
    <location>
        <begin position="1531"/>
        <end position="1554"/>
    </location>
</feature>
<evidence type="ECO:0000259" key="12">
    <source>
        <dbReference type="PROSITE" id="PS50157"/>
    </source>
</evidence>
<dbReference type="FunFam" id="3.30.160.60:FF:001030">
    <property type="entry name" value="Zinc finger protein 407"/>
    <property type="match status" value="1"/>
</dbReference>
<proteinExistence type="predicted"/>
<dbReference type="PROSITE" id="PS50157">
    <property type="entry name" value="ZINC_FINGER_C2H2_2"/>
    <property type="match status" value="8"/>
</dbReference>
<sequence>MLTFGQNMCVCVLYVERFNTMFILCTGYECQVSRPDISNVTGTLLMMDTEKKPENDEDENITKEAKDLRNTSSHDVDCGPVFDVIPNSSENPTSKRGFPESSHFGSVTVVEDGNKHASKRMKLSAEAEHLEPEEQGIHRLETSASMVPEGHIPLSETVRETLLNECPDGGTRLPNAFSPPCSLSTVDAVSPKIDTEKKSAQEMVSLDPERESPFPLKEISVSCTIGNVDSVFKCSICGHLFSSCPDLEKHAECHTQQSMEYTCCHCSHKAESSAALHVHVRQTHGPQQVFSCDLCGFQCVEENLLNAHYLGKTHLRRQNLAARGGFVQILTKQPFPKKPCAMGTKNVRVKPRASKPIAKTGDSKGLRNVGSKFKDFRGNISKQSGSSSELLVEMMPSRNTSSEKVEIIEENVTSLGIARNTENQDKNKKLGALVSSEGLLEKFESTKNTLQAAHSVSVSSRPRPERNILTLGSSFRRRTGTFTLKGQAKKRFNLLGISKRAANDTQRMYMKHFRTQVKTSEAESVAKHVETSGSVDSVCVASSESADLKQDQRSSHRACSFSSMVVRPAADRQMWTCTDRGQEATNRTELKTHGERAPPGEVKLHCQACDFSSTLRRDLDRHSHDSQHQHAAAGLRCQCCSFISEDELSLRDHMKEKHKMGFLCAPCNLFFLSEKDLEEHAMAEKHVCLLVQPKTSQSFNSDLALQTLPLSSLESENMKDQMSESGKAAQEEAGKPRVSHGHEVRHSSKPQFQCKKCFYKTRSSTVLTRHIKLRHGQDYHFLCKACNLYSLSKEGMEKHIKRSKHLENAKKNNIGLSFEECIERVCIGANDRKEELHVSGNGRIEGHMEGVQLQESSCLEKSVLTSKEVPQPGVTAREGEVALTATSKRGRPKGNISRTCSHCGLLASSITNLTVHIRRKHSHQYSYLCKVCKYYTVTKGDMERHCATKKHKGRVEIEANGKQSSDIIVGPEGGNLEACRRNAISAGSDELANKSAESDTCTSEKPGAEHGNPTEVEVENVFHSTDGEVNSHLTDKKEQMSLEPEDPPQQGDACSQRDGVGTGDNKCVHCDFNAHSSASLELHIKRKHTKEFAFYCMACDYYAVTRREMTRHAATEKHKMKRQSYLTSSDIEASSADVSKNIIIPEEQHQHSSEEYQIISDQSSEEILRSKNNADVCVLDEDTSLDVSKILRAPNSVEIETEEESNLSEDHSFCGNFQQPLAKDKALKPEEMVSFNISSNCGSPSRFQNENSGSSTLDYEAVERARGVLNDTGDPSTPSERDVGEAGENAEKGLGRPGVGGRHLAESTMPVVMTGTRQELDLESSGQNEVGSAQNPEDLKDSGEGPVMENKEILMNSQHETKIILEEDGPASDSTVESNDVYETIISIDDRGQAMYSFGRFDSSIIRIKNPEDGELLDQSEEGLITTGVRISELPLKDCAQGMKKKKSDGGSFGESTRIRCDDCGFLADGLSGLNVHIAMKHPTKEKHFHCLLCGKSFYTESNLHQHLASAGHMRNEQASVEELPEGGATFKCVKCTEPFDSEQNLFLHIKGQHEELLREVNKYIVEDTEQINREREENQGNVCKYCGKMCRSSNSMAFLAHIRTHTGSKPFKCKICHFATAQLGDARNHVKRHLGMREYKCHVCGVAFVMKKHLNTHLLGKHGVGTPKERKFTCHLCDRSFTEKWALNNHMKLHTGEKPFKCTWPTCHYSFLTASAMKDHYRTHTGEKSFLCDLCGFAGGTRHALTKHRRQHTGEKPFKCDECNFASTTQSHLTRHKRVHTGEKPYRCPWCDYRSNCAENIRKHILHTGKHEGVKMYNCPKCDYGTNVPVEFRNHLKEQHPDIENPDLAYLHAGIVSKSYECRLKGQGATFVETDSPFTAATLAEASPVKERPLRSGRRQAAAPEQVQQVIIIQGYDGEFALDASVEETAAATLQTLALAGQVARVVHITEDGQVITAAQSSAHVGGVAPGPVLPEQVVVVGGPVDSHAGDEPLSPGGTVIQQVTKQELLDLAEAGVPPPDAASALDALLCAVTELGGADGRAGPDDKGRPSPEDALGRLPGQEVPAATAAQPGAPEPHVFPDPREAAVAEAMGALPRALGPSGAPQERAQLAFKKVVQGVLQFAVCDPAAAGQLMKEGVTQVIVNEEGTVHMLAREGSQIIMREAEAHGQHVGLAEPDGEISQIIVTEELVQAMVQESAGGFPEGATHYIVTELPPGVQDDAGLYSHTVIEAADSQELLQAGAALGAEAMVPNGTEQLTSMVIYTQEGSPAATVIQSQRESNELREA</sequence>
<keyword evidence="6" id="KW-0805">Transcription regulation</keyword>
<dbReference type="InterPro" id="IPR050688">
    <property type="entry name" value="Zinc_finger/UBP_domain"/>
</dbReference>
<feature type="domain" description="C2H2-type" evidence="12">
    <location>
        <begin position="1731"/>
        <end position="1758"/>
    </location>
</feature>
<feature type="region of interest" description="Disordered" evidence="11">
    <location>
        <begin position="988"/>
        <end position="1014"/>
    </location>
</feature>
<feature type="domain" description="C2H2-type" evidence="12">
    <location>
        <begin position="1640"/>
        <end position="1668"/>
    </location>
</feature>
<feature type="region of interest" description="Disordered" evidence="11">
    <location>
        <begin position="1267"/>
        <end position="1303"/>
    </location>
</feature>
<name>A0A8C0LY64_CANLF</name>
<keyword evidence="4 10" id="KW-0863">Zinc-finger</keyword>
<evidence type="ECO:0000256" key="3">
    <source>
        <dbReference type="ARBA" id="ARBA00022737"/>
    </source>
</evidence>
<reference evidence="13" key="2">
    <citation type="submission" date="2019-03" db="EMBL/GenBank/DDBJ databases">
        <authorList>
            <person name="Warren W.C."/>
            <person name="Johnson G.S."/>
        </authorList>
    </citation>
    <scope>NUCLEOTIDE SEQUENCE [LARGE SCALE GENOMIC DNA]</scope>
    <source>
        <strain evidence="13">Basenji</strain>
    </source>
</reference>
<dbReference type="FunFam" id="3.30.160.60:FF:000322">
    <property type="entry name" value="GDNF-inducible zinc finger protein 1"/>
    <property type="match status" value="1"/>
</dbReference>
<keyword evidence="7" id="KW-0238">DNA-binding</keyword>
<feature type="domain" description="C2H2-type" evidence="12">
    <location>
        <begin position="1759"/>
        <end position="1786"/>
    </location>
</feature>
<feature type="region of interest" description="Disordered" evidence="11">
    <location>
        <begin position="714"/>
        <end position="745"/>
    </location>
</feature>
<accession>A0A8C0LY64</accession>
<dbReference type="GO" id="GO:0005634">
    <property type="term" value="C:nucleus"/>
    <property type="evidence" value="ECO:0007669"/>
    <property type="project" value="UniProtKB-SubCell"/>
</dbReference>
<dbReference type="InterPro" id="IPR036236">
    <property type="entry name" value="Znf_C2H2_sf"/>
</dbReference>
<dbReference type="FunFam" id="3.30.160.60:FF:001514">
    <property type="entry name" value="Zinc finger protein 407"/>
    <property type="match status" value="1"/>
</dbReference>
<dbReference type="PANTHER" id="PTHR24403">
    <property type="entry name" value="ZINC FINGER PROTEIN"/>
    <property type="match status" value="1"/>
</dbReference>
<feature type="compositionally biased region" description="Basic and acidic residues" evidence="11">
    <location>
        <begin position="1279"/>
        <end position="1294"/>
    </location>
</feature>
<keyword evidence="9" id="KW-0539">Nucleus</keyword>
<keyword evidence="3" id="KW-0677">Repeat</keyword>
<feature type="region of interest" description="Disordered" evidence="11">
    <location>
        <begin position="1320"/>
        <end position="1345"/>
    </location>
</feature>
<dbReference type="Proteomes" id="UP000694542">
    <property type="component" value="Chromosome 1"/>
</dbReference>
<dbReference type="FunFam" id="3.30.160.60:FF:001863">
    <property type="entry name" value="zinc finger protein 407"/>
    <property type="match status" value="1"/>
</dbReference>
<evidence type="ECO:0000313" key="15">
    <source>
        <dbReference type="Proteomes" id="UP000694429"/>
    </source>
</evidence>
<evidence type="ECO:0000313" key="13">
    <source>
        <dbReference type="Ensembl" id="ENSCAFP00030001914.1"/>
    </source>
</evidence>
<dbReference type="InterPro" id="IPR003604">
    <property type="entry name" value="Matrin/U1-like-C_Znf_C2H2"/>
</dbReference>
<dbReference type="Gene3D" id="3.30.160.60">
    <property type="entry name" value="Classic Zinc Finger"/>
    <property type="match status" value="12"/>
</dbReference>
<feature type="region of interest" description="Disordered" evidence="11">
    <location>
        <begin position="1034"/>
        <end position="1058"/>
    </location>
</feature>
<evidence type="ECO:0000256" key="11">
    <source>
        <dbReference type="SAM" id="MobiDB-lite"/>
    </source>
</evidence>
<evidence type="ECO:0000256" key="1">
    <source>
        <dbReference type="ARBA" id="ARBA00004123"/>
    </source>
</evidence>
<keyword evidence="8" id="KW-0804">Transcription</keyword>
<dbReference type="FunFam" id="3.30.160.60:FF:001109">
    <property type="entry name" value="Zinc finger protein 407"/>
    <property type="match status" value="1"/>
</dbReference>
<dbReference type="FunFam" id="3.30.160.60:FF:000721">
    <property type="entry name" value="Zinc finger protein 407"/>
    <property type="match status" value="1"/>
</dbReference>
<feature type="domain" description="C2H2-type" evidence="12">
    <location>
        <begin position="1673"/>
        <end position="1700"/>
    </location>
</feature>
<keyword evidence="5" id="KW-0862">Zinc</keyword>
<dbReference type="FunFam" id="3.30.160.60:FF:001710">
    <property type="entry name" value="Zinc finger protein 407 isoform 1"/>
    <property type="match status" value="1"/>
</dbReference>
<dbReference type="SUPFAM" id="SSF57667">
    <property type="entry name" value="beta-beta-alpha zinc fingers"/>
    <property type="match status" value="5"/>
</dbReference>
<dbReference type="Pfam" id="PF00096">
    <property type="entry name" value="zf-C2H2"/>
    <property type="match status" value="2"/>
</dbReference>
<dbReference type="FunFam" id="3.30.160.60:FF:000969">
    <property type="entry name" value="Zinc finger protein 407"/>
    <property type="match status" value="1"/>
</dbReference>
<dbReference type="SMART" id="SM00355">
    <property type="entry name" value="ZnF_C2H2"/>
    <property type="match status" value="24"/>
</dbReference>
<comment type="subcellular location">
    <subcellularLocation>
        <location evidence="1">Nucleus</location>
    </subcellularLocation>
</comment>
<dbReference type="Ensembl" id="ENSCAFT00030002165.1">
    <property type="protein sequence ID" value="ENSCAFP00030001914.1"/>
    <property type="gene ID" value="ENSCAFG00030001232.1"/>
</dbReference>
<dbReference type="GO" id="GO:0003677">
    <property type="term" value="F:DNA binding"/>
    <property type="evidence" value="ECO:0007669"/>
    <property type="project" value="UniProtKB-KW"/>
</dbReference>
<dbReference type="GO" id="GO:0008270">
    <property type="term" value="F:zinc ion binding"/>
    <property type="evidence" value="ECO:0007669"/>
    <property type="project" value="UniProtKB-KW"/>
</dbReference>
<organism evidence="13 15">
    <name type="scientific">Canis lupus familiaris</name>
    <name type="common">Dog</name>
    <name type="synonym">Canis familiaris</name>
    <dbReference type="NCBI Taxonomy" id="9615"/>
    <lineage>
        <taxon>Eukaryota</taxon>
        <taxon>Metazoa</taxon>
        <taxon>Chordata</taxon>
        <taxon>Craniata</taxon>
        <taxon>Vertebrata</taxon>
        <taxon>Euteleostomi</taxon>
        <taxon>Mammalia</taxon>
        <taxon>Eutheria</taxon>
        <taxon>Laurasiatheria</taxon>
        <taxon>Carnivora</taxon>
        <taxon>Caniformia</taxon>
        <taxon>Canidae</taxon>
        <taxon>Canis</taxon>
    </lineage>
</organism>
<keyword evidence="2" id="KW-0479">Metal-binding</keyword>
<feature type="region of interest" description="Disordered" evidence="11">
    <location>
        <begin position="86"/>
        <end position="105"/>
    </location>
</feature>
<feature type="domain" description="C2H2-type" evidence="12">
    <location>
        <begin position="232"/>
        <end position="259"/>
    </location>
</feature>
<evidence type="ECO:0000256" key="6">
    <source>
        <dbReference type="ARBA" id="ARBA00023015"/>
    </source>
</evidence>
<evidence type="ECO:0000256" key="8">
    <source>
        <dbReference type="ARBA" id="ARBA00023163"/>
    </source>
</evidence>
<evidence type="ECO:0000256" key="10">
    <source>
        <dbReference type="PROSITE-ProRule" id="PRU00042"/>
    </source>
</evidence>
<dbReference type="PROSITE" id="PS00028">
    <property type="entry name" value="ZINC_FINGER_C2H2_1"/>
    <property type="match status" value="8"/>
</dbReference>
<evidence type="ECO:0000256" key="5">
    <source>
        <dbReference type="ARBA" id="ARBA00022833"/>
    </source>
</evidence>
<feature type="region of interest" description="Disordered" evidence="11">
    <location>
        <begin position="2039"/>
        <end position="2061"/>
    </location>
</feature>
<protein>
    <recommendedName>
        <fullName evidence="12">C2H2-type domain-containing protein</fullName>
    </recommendedName>
</protein>
<feature type="compositionally biased region" description="Basic and acidic residues" evidence="11">
    <location>
        <begin position="2044"/>
        <end position="2058"/>
    </location>
</feature>
<dbReference type="Ensembl" id="ENSCAFT00040000324.1">
    <property type="protein sequence ID" value="ENSCAFP00040000254.1"/>
    <property type="gene ID" value="ENSCAFG00040000191.1"/>
</dbReference>
<reference evidence="14" key="1">
    <citation type="submission" date="2018-10" db="EMBL/GenBank/DDBJ databases">
        <title>De novo assembly of a Great Dane genome.</title>
        <authorList>
            <person name="Kidd J.M."/>
            <person name="Pendleton A.L."/>
            <person name="Shen F."/>
            <person name="Emery S."/>
        </authorList>
    </citation>
    <scope>NUCLEOTIDE SEQUENCE [LARGE SCALE GENOMIC DNA]</scope>
    <source>
        <strain evidence="14">Great Dane</strain>
    </source>
</reference>
<feature type="compositionally biased region" description="Basic and acidic residues" evidence="11">
    <location>
        <begin position="729"/>
        <end position="745"/>
    </location>
</feature>
<dbReference type="Proteomes" id="UP000694429">
    <property type="component" value="Chromosome 1"/>
</dbReference>
<reference evidence="13" key="3">
    <citation type="submission" date="2025-05" db="UniProtKB">
        <authorList>
            <consortium name="Ensembl"/>
        </authorList>
    </citation>
    <scope>IDENTIFICATION</scope>
</reference>
<dbReference type="PANTHER" id="PTHR24403:SF60">
    <property type="entry name" value="ZINC FINGER PROTEIN 407"/>
    <property type="match status" value="1"/>
</dbReference>
<evidence type="ECO:0000256" key="9">
    <source>
        <dbReference type="ARBA" id="ARBA00023242"/>
    </source>
</evidence>
<evidence type="ECO:0000256" key="2">
    <source>
        <dbReference type="ARBA" id="ARBA00022723"/>
    </source>
</evidence>
<evidence type="ECO:0000256" key="7">
    <source>
        <dbReference type="ARBA" id="ARBA00023125"/>
    </source>
</evidence>
<dbReference type="FunFam" id="3.30.160.60:FF:001689">
    <property type="entry name" value="zinc finger protein 407"/>
    <property type="match status" value="1"/>
</dbReference>
<dbReference type="InterPro" id="IPR013087">
    <property type="entry name" value="Znf_C2H2_type"/>
</dbReference>
<dbReference type="SMART" id="SM00451">
    <property type="entry name" value="ZnF_U1"/>
    <property type="match status" value="5"/>
</dbReference>
<dbReference type="FunFam" id="3.30.160.60:FF:001138">
    <property type="entry name" value="zinc finger protein 407 isoform X1"/>
    <property type="match status" value="1"/>
</dbReference>
<evidence type="ECO:0000256" key="4">
    <source>
        <dbReference type="ARBA" id="ARBA00022771"/>
    </source>
</evidence>
<evidence type="ECO:0000313" key="14">
    <source>
        <dbReference type="Ensembl" id="ENSCAFP00040000254.1"/>
    </source>
</evidence>
<feature type="domain" description="C2H2-type" evidence="12">
    <location>
        <begin position="1489"/>
        <end position="1518"/>
    </location>
</feature>
<feature type="compositionally biased region" description="Polar residues" evidence="11">
    <location>
        <begin position="1324"/>
        <end position="1335"/>
    </location>
</feature>